<dbReference type="AlphaFoldDB" id="A0A7C6A7Z5"/>
<accession>A0A7C6A7Z5</accession>
<sequence>MKRAIVSRQAVAQVVGPNGPVDVGKWDEVTIKDVDEIIEHKPIGDKTEYLWEATTYTGTLKRGFYDLALARLIWDYQHPETSDPPRLILLVTNYFNDGTTEIRMYKEVLLRNRGESVARGSYITEDLEWVAEDMEILT</sequence>
<dbReference type="EMBL" id="DTLI01000016">
    <property type="protein sequence ID" value="HHS51327.1"/>
    <property type="molecule type" value="Genomic_DNA"/>
</dbReference>
<proteinExistence type="predicted"/>
<evidence type="ECO:0000313" key="1">
    <source>
        <dbReference type="EMBL" id="HHS51327.1"/>
    </source>
</evidence>
<protein>
    <submittedName>
        <fullName evidence="1">Uncharacterized protein</fullName>
    </submittedName>
</protein>
<comment type="caution">
    <text evidence="1">The sequence shown here is derived from an EMBL/GenBank/DDBJ whole genome shotgun (WGS) entry which is preliminary data.</text>
</comment>
<gene>
    <name evidence="1" type="ORF">ENW73_00465</name>
</gene>
<name>A0A7C6A7Z5_UNCW3</name>
<reference evidence="1" key="1">
    <citation type="journal article" date="2020" name="mSystems">
        <title>Genome- and Community-Level Interaction Insights into Carbon Utilization and Element Cycling Functions of Hydrothermarchaeota in Hydrothermal Sediment.</title>
        <authorList>
            <person name="Zhou Z."/>
            <person name="Liu Y."/>
            <person name="Xu W."/>
            <person name="Pan J."/>
            <person name="Luo Z.H."/>
            <person name="Li M."/>
        </authorList>
    </citation>
    <scope>NUCLEOTIDE SEQUENCE [LARGE SCALE GENOMIC DNA]</scope>
    <source>
        <strain evidence="1">SpSt-876</strain>
    </source>
</reference>
<organism evidence="1">
    <name type="scientific">candidate division WOR-3 bacterium</name>
    <dbReference type="NCBI Taxonomy" id="2052148"/>
    <lineage>
        <taxon>Bacteria</taxon>
        <taxon>Bacteria division WOR-3</taxon>
    </lineage>
</organism>